<dbReference type="EMBL" id="KV722551">
    <property type="protein sequence ID" value="OCH85985.1"/>
    <property type="molecule type" value="Genomic_DNA"/>
</dbReference>
<proteinExistence type="predicted"/>
<accession>A0A8E2API1</accession>
<keyword evidence="1" id="KW-0472">Membrane</keyword>
<keyword evidence="1" id="KW-0812">Transmembrane</keyword>
<dbReference type="Proteomes" id="UP000250043">
    <property type="component" value="Unassembled WGS sequence"/>
</dbReference>
<organism evidence="2 3">
    <name type="scientific">Obba rivulosa</name>
    <dbReference type="NCBI Taxonomy" id="1052685"/>
    <lineage>
        <taxon>Eukaryota</taxon>
        <taxon>Fungi</taxon>
        <taxon>Dikarya</taxon>
        <taxon>Basidiomycota</taxon>
        <taxon>Agaricomycotina</taxon>
        <taxon>Agaricomycetes</taxon>
        <taxon>Polyporales</taxon>
        <taxon>Gelatoporiaceae</taxon>
        <taxon>Obba</taxon>
    </lineage>
</organism>
<evidence type="ECO:0000313" key="3">
    <source>
        <dbReference type="Proteomes" id="UP000250043"/>
    </source>
</evidence>
<keyword evidence="3" id="KW-1185">Reference proteome</keyword>
<dbReference type="AlphaFoldDB" id="A0A8E2API1"/>
<reference evidence="2 3" key="1">
    <citation type="submission" date="2016-07" db="EMBL/GenBank/DDBJ databases">
        <title>Draft genome of the white-rot fungus Obba rivulosa 3A-2.</title>
        <authorList>
            <consortium name="DOE Joint Genome Institute"/>
            <person name="Miettinen O."/>
            <person name="Riley R."/>
            <person name="Acob R."/>
            <person name="Barry K."/>
            <person name="Cullen D."/>
            <person name="De Vries R."/>
            <person name="Hainaut M."/>
            <person name="Hatakka A."/>
            <person name="Henrissat B."/>
            <person name="Hilden K."/>
            <person name="Kuo R."/>
            <person name="Labutti K."/>
            <person name="Lipzen A."/>
            <person name="Makela M.R."/>
            <person name="Sandor L."/>
            <person name="Spatafora J.W."/>
            <person name="Grigoriev I.V."/>
            <person name="Hibbett D.S."/>
        </authorList>
    </citation>
    <scope>NUCLEOTIDE SEQUENCE [LARGE SCALE GENOMIC DNA]</scope>
    <source>
        <strain evidence="2 3">3A-2</strain>
    </source>
</reference>
<evidence type="ECO:0000313" key="2">
    <source>
        <dbReference type="EMBL" id="OCH85985.1"/>
    </source>
</evidence>
<gene>
    <name evidence="2" type="ORF">OBBRIDRAFT_807110</name>
</gene>
<feature type="transmembrane region" description="Helical" evidence="1">
    <location>
        <begin position="45"/>
        <end position="69"/>
    </location>
</feature>
<keyword evidence="1" id="KW-1133">Transmembrane helix</keyword>
<evidence type="ECO:0000256" key="1">
    <source>
        <dbReference type="SAM" id="Phobius"/>
    </source>
</evidence>
<protein>
    <submittedName>
        <fullName evidence="2">Uncharacterized protein</fullName>
    </submittedName>
</protein>
<name>A0A8E2API1_9APHY</name>
<sequence length="210" mass="24532">MVCAITCQSGSIAQYVWLPDFNTIGDFYTSMAQAAIGKEFFSEDYYVSFGVFTQPLILVFIKHLVILAWDCACRGMKRNKGQKEKLKLQLEKHWCSISISNMTAYMRILARYGADEEVAEIERWKEWLLLMMQALGVESKNGKLDKKILFFNHYEDITGTVDLWSNEFQQILNTLAHKEAEPQVLTLHWHQLIRELKIIFNMIHEYIIIP</sequence>
<dbReference type="OrthoDB" id="10581860at2759"/>